<evidence type="ECO:0000313" key="1">
    <source>
        <dbReference type="EMBL" id="PWW04971.1"/>
    </source>
</evidence>
<gene>
    <name evidence="1" type="ORF">DES37_11467</name>
</gene>
<dbReference type="AlphaFoldDB" id="A0A317PZ43"/>
<accession>A0A317PZ43</accession>
<dbReference type="EMBL" id="QGTS01000014">
    <property type="protein sequence ID" value="PWW04971.1"/>
    <property type="molecule type" value="Genomic_DNA"/>
</dbReference>
<sequence>MSMKLNQNGAECLRDFYTEKKAFFENERVKLDSYIDTDDYKNNEAFKNEIDDLYNDVMNKITHCKFKINEMEGYLKE</sequence>
<organism evidence="1 2">
    <name type="scientific">Mangrovibacter plantisponsor</name>
    <dbReference type="NCBI Taxonomy" id="451513"/>
    <lineage>
        <taxon>Bacteria</taxon>
        <taxon>Pseudomonadati</taxon>
        <taxon>Pseudomonadota</taxon>
        <taxon>Gammaproteobacteria</taxon>
        <taxon>Enterobacterales</taxon>
        <taxon>Enterobacteriaceae</taxon>
        <taxon>Mangrovibacter</taxon>
    </lineage>
</organism>
<reference evidence="1 2" key="1">
    <citation type="submission" date="2018-05" db="EMBL/GenBank/DDBJ databases">
        <title>Genomic Encyclopedia of Type Strains, Phase IV (KMG-IV): sequencing the most valuable type-strain genomes for metagenomic binning, comparative biology and taxonomic classification.</title>
        <authorList>
            <person name="Goeker M."/>
        </authorList>
    </citation>
    <scope>NUCLEOTIDE SEQUENCE [LARGE SCALE GENOMIC DNA]</scope>
    <source>
        <strain evidence="1 2">DSM 19579</strain>
    </source>
</reference>
<evidence type="ECO:0000313" key="2">
    <source>
        <dbReference type="Proteomes" id="UP000246744"/>
    </source>
</evidence>
<proteinExistence type="predicted"/>
<dbReference type="Proteomes" id="UP000246744">
    <property type="component" value="Unassembled WGS sequence"/>
</dbReference>
<comment type="caution">
    <text evidence="1">The sequence shown here is derived from an EMBL/GenBank/DDBJ whole genome shotgun (WGS) entry which is preliminary data.</text>
</comment>
<protein>
    <submittedName>
        <fullName evidence="1">Uncharacterized protein</fullName>
    </submittedName>
</protein>
<keyword evidence="2" id="KW-1185">Reference proteome</keyword>
<dbReference type="RefSeq" id="WP_110027521.1">
    <property type="nucleotide sequence ID" value="NZ_QGTS01000014.1"/>
</dbReference>
<name>A0A317PZ43_9ENTR</name>